<gene>
    <name evidence="2" type="ORF">Tco_0939165</name>
</gene>
<feature type="compositionally biased region" description="Basic and acidic residues" evidence="1">
    <location>
        <begin position="86"/>
        <end position="101"/>
    </location>
</feature>
<reference evidence="2" key="2">
    <citation type="submission" date="2022-01" db="EMBL/GenBank/DDBJ databases">
        <authorList>
            <person name="Yamashiro T."/>
            <person name="Shiraishi A."/>
            <person name="Satake H."/>
            <person name="Nakayama K."/>
        </authorList>
    </citation>
    <scope>NUCLEOTIDE SEQUENCE</scope>
</reference>
<proteinExistence type="predicted"/>
<feature type="region of interest" description="Disordered" evidence="1">
    <location>
        <begin position="29"/>
        <end position="101"/>
    </location>
</feature>
<feature type="region of interest" description="Disordered" evidence="1">
    <location>
        <begin position="124"/>
        <end position="170"/>
    </location>
</feature>
<evidence type="ECO:0000256" key="1">
    <source>
        <dbReference type="SAM" id="MobiDB-lite"/>
    </source>
</evidence>
<feature type="compositionally biased region" description="Basic residues" evidence="1">
    <location>
        <begin position="42"/>
        <end position="54"/>
    </location>
</feature>
<evidence type="ECO:0000313" key="2">
    <source>
        <dbReference type="EMBL" id="GJT39300.1"/>
    </source>
</evidence>
<protein>
    <submittedName>
        <fullName evidence="2">Uncharacterized protein</fullName>
    </submittedName>
</protein>
<dbReference type="Proteomes" id="UP001151760">
    <property type="component" value="Unassembled WGS sequence"/>
</dbReference>
<accession>A0ABQ5DJA9</accession>
<keyword evidence="3" id="KW-1185">Reference proteome</keyword>
<reference evidence="2" key="1">
    <citation type="journal article" date="2022" name="Int. J. Mol. Sci.">
        <title>Draft Genome of Tanacetum Coccineum: Genomic Comparison of Closely Related Tanacetum-Family Plants.</title>
        <authorList>
            <person name="Yamashiro T."/>
            <person name="Shiraishi A."/>
            <person name="Nakayama K."/>
            <person name="Satake H."/>
        </authorList>
    </citation>
    <scope>NUCLEOTIDE SEQUENCE</scope>
</reference>
<sequence>MILTRLLKNLKENIAQGSFDERYKLIPRNMSSLKAKQPKNPPPKRTRNVRKSKRTQLSTSSSTESPPSDNGELPSTKLSPRSYSRALKDDPNMSKEQRETRGMLKKLGSSIAQLCKVVQEGIEEQLNERTPSPPPRKKSLSPPQAPSKSISSKSTHYTSSSLPSESLTPTHVAPLPRLRFVILIKLEPQELPPPQMLPNDPYVQTMDNWTPGLSNPSPPPRVSRPPLDFRNPPPGFEPLPSTQPLFVNINNNAPLIHNNAPPLENIHHPLPNLGN</sequence>
<comment type="caution">
    <text evidence="2">The sequence shown here is derived from an EMBL/GenBank/DDBJ whole genome shotgun (WGS) entry which is preliminary data.</text>
</comment>
<evidence type="ECO:0000313" key="3">
    <source>
        <dbReference type="Proteomes" id="UP001151760"/>
    </source>
</evidence>
<feature type="compositionally biased region" description="Low complexity" evidence="1">
    <location>
        <begin position="140"/>
        <end position="170"/>
    </location>
</feature>
<name>A0ABQ5DJA9_9ASTR</name>
<dbReference type="EMBL" id="BQNB010015376">
    <property type="protein sequence ID" value="GJT39300.1"/>
    <property type="molecule type" value="Genomic_DNA"/>
</dbReference>
<organism evidence="2 3">
    <name type="scientific">Tanacetum coccineum</name>
    <dbReference type="NCBI Taxonomy" id="301880"/>
    <lineage>
        <taxon>Eukaryota</taxon>
        <taxon>Viridiplantae</taxon>
        <taxon>Streptophyta</taxon>
        <taxon>Embryophyta</taxon>
        <taxon>Tracheophyta</taxon>
        <taxon>Spermatophyta</taxon>
        <taxon>Magnoliopsida</taxon>
        <taxon>eudicotyledons</taxon>
        <taxon>Gunneridae</taxon>
        <taxon>Pentapetalae</taxon>
        <taxon>asterids</taxon>
        <taxon>campanulids</taxon>
        <taxon>Asterales</taxon>
        <taxon>Asteraceae</taxon>
        <taxon>Asteroideae</taxon>
        <taxon>Anthemideae</taxon>
        <taxon>Anthemidinae</taxon>
        <taxon>Tanacetum</taxon>
    </lineage>
</organism>
<feature type="compositionally biased region" description="Low complexity" evidence="1">
    <location>
        <begin position="58"/>
        <end position="68"/>
    </location>
</feature>